<dbReference type="EC" id="2.3.1.234" evidence="2"/>
<evidence type="ECO:0000313" key="13">
    <source>
        <dbReference type="Proteomes" id="UP001221898"/>
    </source>
</evidence>
<proteinExistence type="inferred from homology"/>
<keyword evidence="8 10" id="KW-0012">Acyltransferase</keyword>
<evidence type="ECO:0000256" key="5">
    <source>
        <dbReference type="ARBA" id="ARBA00022723"/>
    </source>
</evidence>
<dbReference type="HAMAP" id="MF_01445">
    <property type="entry name" value="TsaD"/>
    <property type="match status" value="1"/>
</dbReference>
<gene>
    <name evidence="12" type="ORF">AAFF_G00314270</name>
</gene>
<keyword evidence="7 10" id="KW-0496">Mitochondrion</keyword>
<evidence type="ECO:0000256" key="2">
    <source>
        <dbReference type="ARBA" id="ARBA00012156"/>
    </source>
</evidence>
<dbReference type="CDD" id="cd24134">
    <property type="entry name" value="ASKHA_NBD_OSGEPL1_QRI7_euk"/>
    <property type="match status" value="1"/>
</dbReference>
<dbReference type="PANTHER" id="PTHR11735">
    <property type="entry name" value="TRNA N6-ADENOSINE THREONYLCARBAMOYLTRANSFERASE"/>
    <property type="match status" value="1"/>
</dbReference>
<sequence length="437" mass="47874">MPLMAMNTFVLNAMCGSSRSMLRRNVILCKRANTRPFGSRLVLGVETSCDDTGAAVLDETGRILGESLHSQKEVHLKTGGIIPTVAQRLHRENIARVVQEALDQTGISPRELSAVATTVKPGLALSLGVGLEFSLNFIRQHQTPFIPIHHMEAHALTVRMSQSVPFPFLVLLVSGGHCLLAVARDIDDFLLLGQTLDEAPGDTLDKVARRLSLLKHTRCSMLSGGQAIELLARDGDRQKFHFKSPMGQQFDCNFSFAGFRNQVTQAIRKKEEEEGVQQGEILSCVSDIAATAQHTVASHIAKRTHRAILFCKARGLLPQSDPSLVVSGGVASNQYIRKTLEIVTDATGLHLLCPPSKLCTDNGVMIAWNGVEKLREGRGIMTHRDQIRYEPKTPFGVDITAQEINAAAGSNNQGRNGTTTETHNLTEYKYLPNKSHF</sequence>
<evidence type="ECO:0000259" key="11">
    <source>
        <dbReference type="Pfam" id="PF00814"/>
    </source>
</evidence>
<keyword evidence="4 10" id="KW-0819">tRNA processing</keyword>
<evidence type="ECO:0000256" key="4">
    <source>
        <dbReference type="ARBA" id="ARBA00022694"/>
    </source>
</evidence>
<dbReference type="SUPFAM" id="SSF53067">
    <property type="entry name" value="Actin-like ATPase domain"/>
    <property type="match status" value="1"/>
</dbReference>
<protein>
    <recommendedName>
        <fullName evidence="2">N(6)-L-threonylcarbamoyladenine synthase</fullName>
        <ecNumber evidence="2">2.3.1.234</ecNumber>
    </recommendedName>
</protein>
<dbReference type="InterPro" id="IPR017861">
    <property type="entry name" value="KAE1/TsaD"/>
</dbReference>
<reference evidence="12" key="1">
    <citation type="journal article" date="2023" name="Science">
        <title>Genome structures resolve the early diversification of teleost fishes.</title>
        <authorList>
            <person name="Parey E."/>
            <person name="Louis A."/>
            <person name="Montfort J."/>
            <person name="Bouchez O."/>
            <person name="Roques C."/>
            <person name="Iampietro C."/>
            <person name="Lluch J."/>
            <person name="Castinel A."/>
            <person name="Donnadieu C."/>
            <person name="Desvignes T."/>
            <person name="Floi Bucao C."/>
            <person name="Jouanno E."/>
            <person name="Wen M."/>
            <person name="Mejri S."/>
            <person name="Dirks R."/>
            <person name="Jansen H."/>
            <person name="Henkel C."/>
            <person name="Chen W.J."/>
            <person name="Zahm M."/>
            <person name="Cabau C."/>
            <person name="Klopp C."/>
            <person name="Thompson A.W."/>
            <person name="Robinson-Rechavi M."/>
            <person name="Braasch I."/>
            <person name="Lecointre G."/>
            <person name="Bobe J."/>
            <person name="Postlethwait J.H."/>
            <person name="Berthelot C."/>
            <person name="Roest Crollius H."/>
            <person name="Guiguen Y."/>
        </authorList>
    </citation>
    <scope>NUCLEOTIDE SEQUENCE</scope>
    <source>
        <strain evidence="12">NC1722</strain>
    </source>
</reference>
<keyword evidence="5 10" id="KW-0479">Metal-binding</keyword>
<dbReference type="AlphaFoldDB" id="A0AAD7VZW9"/>
<organism evidence="12 13">
    <name type="scientific">Aldrovandia affinis</name>
    <dbReference type="NCBI Taxonomy" id="143900"/>
    <lineage>
        <taxon>Eukaryota</taxon>
        <taxon>Metazoa</taxon>
        <taxon>Chordata</taxon>
        <taxon>Craniata</taxon>
        <taxon>Vertebrata</taxon>
        <taxon>Euteleostomi</taxon>
        <taxon>Actinopterygii</taxon>
        <taxon>Neopterygii</taxon>
        <taxon>Teleostei</taxon>
        <taxon>Notacanthiformes</taxon>
        <taxon>Halosauridae</taxon>
        <taxon>Aldrovandia</taxon>
    </lineage>
</organism>
<dbReference type="Pfam" id="PF00814">
    <property type="entry name" value="TsaD"/>
    <property type="match status" value="1"/>
</dbReference>
<keyword evidence="13" id="KW-1185">Reference proteome</keyword>
<evidence type="ECO:0000256" key="7">
    <source>
        <dbReference type="ARBA" id="ARBA00023128"/>
    </source>
</evidence>
<comment type="catalytic activity">
    <reaction evidence="9 10">
        <text>L-threonylcarbamoyladenylate + adenosine(37) in tRNA = N(6)-L-threonylcarbamoyladenosine(37) in tRNA + AMP + H(+)</text>
        <dbReference type="Rhea" id="RHEA:37059"/>
        <dbReference type="Rhea" id="RHEA-COMP:10162"/>
        <dbReference type="Rhea" id="RHEA-COMP:10163"/>
        <dbReference type="ChEBI" id="CHEBI:15378"/>
        <dbReference type="ChEBI" id="CHEBI:73682"/>
        <dbReference type="ChEBI" id="CHEBI:74411"/>
        <dbReference type="ChEBI" id="CHEBI:74418"/>
        <dbReference type="ChEBI" id="CHEBI:456215"/>
        <dbReference type="EC" id="2.3.1.234"/>
    </reaction>
</comment>
<evidence type="ECO:0000256" key="6">
    <source>
        <dbReference type="ARBA" id="ARBA00022946"/>
    </source>
</evidence>
<evidence type="ECO:0000256" key="3">
    <source>
        <dbReference type="ARBA" id="ARBA00022679"/>
    </source>
</evidence>
<dbReference type="InterPro" id="IPR000905">
    <property type="entry name" value="Gcp-like_dom"/>
</dbReference>
<accession>A0AAD7VZW9</accession>
<feature type="domain" description="Gcp-like" evidence="11">
    <location>
        <begin position="63"/>
        <end position="368"/>
    </location>
</feature>
<keyword evidence="3 10" id="KW-0808">Transferase</keyword>
<comment type="subcellular location">
    <subcellularLocation>
        <location evidence="1 10">Mitochondrion</location>
    </subcellularLocation>
</comment>
<name>A0AAD7VZW9_9TELE</name>
<dbReference type="GO" id="GO:0061711">
    <property type="term" value="F:tRNA N(6)-L-threonylcarbamoyladenine synthase activity"/>
    <property type="evidence" value="ECO:0007669"/>
    <property type="project" value="UniProtKB-EC"/>
</dbReference>
<evidence type="ECO:0000313" key="12">
    <source>
        <dbReference type="EMBL" id="KAJ8367640.1"/>
    </source>
</evidence>
<dbReference type="GO" id="GO:0005739">
    <property type="term" value="C:mitochondrion"/>
    <property type="evidence" value="ECO:0007669"/>
    <property type="project" value="UniProtKB-SubCell"/>
</dbReference>
<dbReference type="InterPro" id="IPR043129">
    <property type="entry name" value="ATPase_NBD"/>
</dbReference>
<dbReference type="PANTHER" id="PTHR11735:SF6">
    <property type="entry name" value="TRNA N6-ADENOSINE THREONYLCARBAMOYLTRANSFERASE, MITOCHONDRIAL"/>
    <property type="match status" value="1"/>
</dbReference>
<comment type="caution">
    <text evidence="12">The sequence shown here is derived from an EMBL/GenBank/DDBJ whole genome shotgun (WGS) entry which is preliminary data.</text>
</comment>
<evidence type="ECO:0000256" key="10">
    <source>
        <dbReference type="HAMAP-Rule" id="MF_03179"/>
    </source>
</evidence>
<dbReference type="NCBIfam" id="TIGR00329">
    <property type="entry name" value="gcp_kae1"/>
    <property type="match status" value="1"/>
</dbReference>
<dbReference type="GO" id="GO:0002949">
    <property type="term" value="P:tRNA threonylcarbamoyladenosine modification"/>
    <property type="evidence" value="ECO:0007669"/>
    <property type="project" value="UniProtKB-UniRule"/>
</dbReference>
<dbReference type="GO" id="GO:0046872">
    <property type="term" value="F:metal ion binding"/>
    <property type="evidence" value="ECO:0007669"/>
    <property type="project" value="UniProtKB-KW"/>
</dbReference>
<keyword evidence="6" id="KW-0809">Transit peptide</keyword>
<comment type="function">
    <text evidence="10">Required for the formation of a threonylcarbamoyl group on adenosine at position 37 (t(6)A37) in mitochondrial tRNAs that read codons beginning with adenine. Probably involved in the transfer of the threonylcarbamoyl moiety of threonylcarbamoyl-AMP (TC-AMP) to the N6 group of A37. Involved in mitochondrial genome maintenance.</text>
</comment>
<evidence type="ECO:0000256" key="8">
    <source>
        <dbReference type="ARBA" id="ARBA00023315"/>
    </source>
</evidence>
<dbReference type="PRINTS" id="PR00789">
    <property type="entry name" value="OSIALOPTASE"/>
</dbReference>
<dbReference type="FunFam" id="3.30.420.40:FF:000106">
    <property type="entry name" value="Probable tRNA N6-adenosine threonylcarbamoyltransferase, mitochondrial"/>
    <property type="match status" value="1"/>
</dbReference>
<dbReference type="EMBL" id="JAINUG010000463">
    <property type="protein sequence ID" value="KAJ8367640.1"/>
    <property type="molecule type" value="Genomic_DNA"/>
</dbReference>
<comment type="cofactor">
    <cofactor evidence="10">
        <name>a divalent metal cation</name>
        <dbReference type="ChEBI" id="CHEBI:60240"/>
    </cofactor>
    <text evidence="10">Binds 1 divalent metal cation per subunit.</text>
</comment>
<dbReference type="Proteomes" id="UP001221898">
    <property type="component" value="Unassembled WGS sequence"/>
</dbReference>
<evidence type="ECO:0000256" key="9">
    <source>
        <dbReference type="ARBA" id="ARBA00048117"/>
    </source>
</evidence>
<dbReference type="InterPro" id="IPR022450">
    <property type="entry name" value="TsaD"/>
</dbReference>
<dbReference type="Gene3D" id="3.30.420.40">
    <property type="match status" value="2"/>
</dbReference>
<comment type="similarity">
    <text evidence="10">Belongs to the KAE1 / TsaD family.</text>
</comment>
<evidence type="ECO:0000256" key="1">
    <source>
        <dbReference type="ARBA" id="ARBA00004173"/>
    </source>
</evidence>